<organism evidence="2 3">
    <name type="scientific">Adiantum capillus-veneris</name>
    <name type="common">Maidenhair fern</name>
    <dbReference type="NCBI Taxonomy" id="13818"/>
    <lineage>
        <taxon>Eukaryota</taxon>
        <taxon>Viridiplantae</taxon>
        <taxon>Streptophyta</taxon>
        <taxon>Embryophyta</taxon>
        <taxon>Tracheophyta</taxon>
        <taxon>Polypodiopsida</taxon>
        <taxon>Polypodiidae</taxon>
        <taxon>Polypodiales</taxon>
        <taxon>Pteridineae</taxon>
        <taxon>Pteridaceae</taxon>
        <taxon>Vittarioideae</taxon>
        <taxon>Adiantum</taxon>
    </lineage>
</organism>
<keyword evidence="3" id="KW-1185">Reference proteome</keyword>
<dbReference type="OrthoDB" id="1922820at2759"/>
<accession>A0A9D4UDP2</accession>
<evidence type="ECO:0000313" key="3">
    <source>
        <dbReference type="Proteomes" id="UP000886520"/>
    </source>
</evidence>
<sequence length="176" mass="18957">MATALMNRNTKNALHLDEGLLCRVLASLPLFKLLELRSVCKLWNSVFKSRYFSKLGSVRHENCSGFCGPWLVMMVRKPVGAPPFSRELIVFNSALGTWISLEALLPMTSCSEAALEPVLGGPSCSLVANHAIVNANVKIPSSLHFWAAGCQGGLACFLCPALGLGDQEAPARDSQI</sequence>
<dbReference type="Pfam" id="PF00646">
    <property type="entry name" value="F-box"/>
    <property type="match status" value="1"/>
</dbReference>
<protein>
    <recommendedName>
        <fullName evidence="1">F-box domain-containing protein</fullName>
    </recommendedName>
</protein>
<reference evidence="2" key="1">
    <citation type="submission" date="2021-01" db="EMBL/GenBank/DDBJ databases">
        <title>Adiantum capillus-veneris genome.</title>
        <authorList>
            <person name="Fang Y."/>
            <person name="Liao Q."/>
        </authorList>
    </citation>
    <scope>NUCLEOTIDE SEQUENCE</scope>
    <source>
        <strain evidence="2">H3</strain>
        <tissue evidence="2">Leaf</tissue>
    </source>
</reference>
<evidence type="ECO:0000259" key="1">
    <source>
        <dbReference type="Pfam" id="PF00646"/>
    </source>
</evidence>
<proteinExistence type="predicted"/>
<evidence type="ECO:0000313" key="2">
    <source>
        <dbReference type="EMBL" id="KAI5065613.1"/>
    </source>
</evidence>
<gene>
    <name evidence="2" type="ORF">GOP47_0020308</name>
</gene>
<dbReference type="Proteomes" id="UP000886520">
    <property type="component" value="Chromosome 19"/>
</dbReference>
<dbReference type="InterPro" id="IPR036047">
    <property type="entry name" value="F-box-like_dom_sf"/>
</dbReference>
<dbReference type="InterPro" id="IPR050796">
    <property type="entry name" value="SCF_F-box_component"/>
</dbReference>
<dbReference type="AlphaFoldDB" id="A0A9D4UDP2"/>
<dbReference type="SUPFAM" id="SSF81383">
    <property type="entry name" value="F-box domain"/>
    <property type="match status" value="1"/>
</dbReference>
<dbReference type="PANTHER" id="PTHR31672">
    <property type="entry name" value="BNACNNG10540D PROTEIN"/>
    <property type="match status" value="1"/>
</dbReference>
<feature type="domain" description="F-box" evidence="1">
    <location>
        <begin position="15"/>
        <end position="52"/>
    </location>
</feature>
<dbReference type="EMBL" id="JABFUD020000019">
    <property type="protein sequence ID" value="KAI5065613.1"/>
    <property type="molecule type" value="Genomic_DNA"/>
</dbReference>
<name>A0A9D4UDP2_ADICA</name>
<dbReference type="InterPro" id="IPR001810">
    <property type="entry name" value="F-box_dom"/>
</dbReference>
<comment type="caution">
    <text evidence="2">The sequence shown here is derived from an EMBL/GenBank/DDBJ whole genome shotgun (WGS) entry which is preliminary data.</text>
</comment>